<dbReference type="Pfam" id="PF00072">
    <property type="entry name" value="Response_reg"/>
    <property type="match status" value="1"/>
</dbReference>
<dbReference type="InterPro" id="IPR050595">
    <property type="entry name" value="Bact_response_regulator"/>
</dbReference>
<evidence type="ECO:0000256" key="1">
    <source>
        <dbReference type="ARBA" id="ARBA00022553"/>
    </source>
</evidence>
<protein>
    <submittedName>
        <fullName evidence="4">Two-component system response regulator</fullName>
    </submittedName>
</protein>
<dbReference type="SUPFAM" id="SSF52172">
    <property type="entry name" value="CheY-like"/>
    <property type="match status" value="1"/>
</dbReference>
<evidence type="ECO:0000259" key="3">
    <source>
        <dbReference type="PROSITE" id="PS50110"/>
    </source>
</evidence>
<dbReference type="SMART" id="SM00448">
    <property type="entry name" value="REC"/>
    <property type="match status" value="1"/>
</dbReference>
<comment type="caution">
    <text evidence="4">The sequence shown here is derived from an EMBL/GenBank/DDBJ whole genome shotgun (WGS) entry which is preliminary data.</text>
</comment>
<evidence type="ECO:0000313" key="4">
    <source>
        <dbReference type="EMBL" id="PCI30511.1"/>
    </source>
</evidence>
<feature type="modified residue" description="4-aspartylphosphate" evidence="2">
    <location>
        <position position="53"/>
    </location>
</feature>
<dbReference type="PANTHER" id="PTHR44591">
    <property type="entry name" value="STRESS RESPONSE REGULATOR PROTEIN 1"/>
    <property type="match status" value="1"/>
</dbReference>
<dbReference type="InterPro" id="IPR001789">
    <property type="entry name" value="Sig_transdc_resp-reg_receiver"/>
</dbReference>
<organism evidence="4 5">
    <name type="scientific">SAR324 cluster bacterium</name>
    <dbReference type="NCBI Taxonomy" id="2024889"/>
    <lineage>
        <taxon>Bacteria</taxon>
        <taxon>Deltaproteobacteria</taxon>
        <taxon>SAR324 cluster</taxon>
    </lineage>
</organism>
<evidence type="ECO:0000256" key="2">
    <source>
        <dbReference type="PROSITE-ProRule" id="PRU00169"/>
    </source>
</evidence>
<feature type="domain" description="Response regulatory" evidence="3">
    <location>
        <begin position="4"/>
        <end position="120"/>
    </location>
</feature>
<sequence>MSYNVLVIDDSPIVRNLHSVMLKSADFTVTEAENGYDALEKALNAEFDLMVVDINMPKMDGFTFCKEIRANERHRDTPIIIISTESEAEDKMKGFKAGANLYLVKPVKAEVLIENAKMLLHQS</sequence>
<keyword evidence="1 2" id="KW-0597">Phosphoprotein</keyword>
<reference evidence="5" key="1">
    <citation type="submission" date="2017-08" db="EMBL/GenBank/DDBJ databases">
        <title>A dynamic microbial community with high functional redundancy inhabits the cold, oxic subseafloor aquifer.</title>
        <authorList>
            <person name="Tully B.J."/>
            <person name="Wheat C.G."/>
            <person name="Glazer B.T."/>
            <person name="Huber J.A."/>
        </authorList>
    </citation>
    <scope>NUCLEOTIDE SEQUENCE [LARGE SCALE GENOMIC DNA]</scope>
</reference>
<name>A0A2A4TAX9_9DELT</name>
<proteinExistence type="predicted"/>
<dbReference type="PROSITE" id="PS50110">
    <property type="entry name" value="RESPONSE_REGULATORY"/>
    <property type="match status" value="1"/>
</dbReference>
<dbReference type="Gene3D" id="3.40.50.2300">
    <property type="match status" value="1"/>
</dbReference>
<evidence type="ECO:0000313" key="5">
    <source>
        <dbReference type="Proteomes" id="UP000218113"/>
    </source>
</evidence>
<accession>A0A2A4TAX9</accession>
<gene>
    <name evidence="4" type="ORF">COB67_01640</name>
</gene>
<dbReference type="GO" id="GO:0000160">
    <property type="term" value="P:phosphorelay signal transduction system"/>
    <property type="evidence" value="ECO:0007669"/>
    <property type="project" value="InterPro"/>
</dbReference>
<dbReference type="AlphaFoldDB" id="A0A2A4TAX9"/>
<dbReference type="PANTHER" id="PTHR44591:SF25">
    <property type="entry name" value="CHEMOTAXIS TWO-COMPONENT RESPONSE REGULATOR"/>
    <property type="match status" value="1"/>
</dbReference>
<dbReference type="InterPro" id="IPR011006">
    <property type="entry name" value="CheY-like_superfamily"/>
</dbReference>
<dbReference type="Proteomes" id="UP000218113">
    <property type="component" value="Unassembled WGS sequence"/>
</dbReference>
<dbReference type="EMBL" id="NVSR01000004">
    <property type="protein sequence ID" value="PCI30511.1"/>
    <property type="molecule type" value="Genomic_DNA"/>
</dbReference>